<feature type="transmembrane region" description="Helical" evidence="1">
    <location>
        <begin position="68"/>
        <end position="88"/>
    </location>
</feature>
<keyword evidence="2" id="KW-1185">Reference proteome</keyword>
<evidence type="ECO:0000256" key="1">
    <source>
        <dbReference type="SAM" id="Phobius"/>
    </source>
</evidence>
<dbReference type="WBParaSite" id="TMUE_0000001721.1">
    <property type="protein sequence ID" value="TMUE_0000001721.1"/>
    <property type="gene ID" value="WBGene00297600"/>
</dbReference>
<sequence length="177" mass="19852">MAVVCACRDCSSGKADDRANASKKAKFAVLSFFAHLLPLHHFLRLLLRKMQKVSWIRKTRAMAFRMREPGVFILFPIFCAHVSSISAVKKSKRPSNAEGEAEGRVFASKKAGLSVFSVFRPSPSETAESLSLRQRRLHLQVFPFLLLLLPFLAFVGPKEQIAAYLRRKALSCLIFAV</sequence>
<dbReference type="AlphaFoldDB" id="A0A5S6Q3B4"/>
<keyword evidence="1" id="KW-1133">Transmembrane helix</keyword>
<proteinExistence type="predicted"/>
<evidence type="ECO:0000313" key="2">
    <source>
        <dbReference type="Proteomes" id="UP000046395"/>
    </source>
</evidence>
<accession>A0A5S6Q3B4</accession>
<reference evidence="3" key="1">
    <citation type="submission" date="2019-12" db="UniProtKB">
        <authorList>
            <consortium name="WormBaseParasite"/>
        </authorList>
    </citation>
    <scope>IDENTIFICATION</scope>
</reference>
<evidence type="ECO:0000313" key="3">
    <source>
        <dbReference type="WBParaSite" id="TMUE_0000001721.1"/>
    </source>
</evidence>
<organism evidence="2 3">
    <name type="scientific">Trichuris muris</name>
    <name type="common">Mouse whipworm</name>
    <dbReference type="NCBI Taxonomy" id="70415"/>
    <lineage>
        <taxon>Eukaryota</taxon>
        <taxon>Metazoa</taxon>
        <taxon>Ecdysozoa</taxon>
        <taxon>Nematoda</taxon>
        <taxon>Enoplea</taxon>
        <taxon>Dorylaimia</taxon>
        <taxon>Trichinellida</taxon>
        <taxon>Trichuridae</taxon>
        <taxon>Trichuris</taxon>
    </lineage>
</organism>
<protein>
    <submittedName>
        <fullName evidence="3">Transmembrane protein</fullName>
    </submittedName>
</protein>
<keyword evidence="1" id="KW-0812">Transmembrane</keyword>
<keyword evidence="1" id="KW-0472">Membrane</keyword>
<feature type="transmembrane region" description="Helical" evidence="1">
    <location>
        <begin position="27"/>
        <end position="47"/>
    </location>
</feature>
<feature type="transmembrane region" description="Helical" evidence="1">
    <location>
        <begin position="137"/>
        <end position="157"/>
    </location>
</feature>
<dbReference type="Proteomes" id="UP000046395">
    <property type="component" value="Unassembled WGS sequence"/>
</dbReference>
<name>A0A5S6Q3B4_TRIMR</name>